<dbReference type="Proteomes" id="UP000251853">
    <property type="component" value="Unassembled WGS sequence"/>
</dbReference>
<reference evidence="1 2" key="1">
    <citation type="submission" date="2018-06" db="EMBL/GenBank/DDBJ databases">
        <authorList>
            <consortium name="Pathogen Informatics"/>
            <person name="Doyle S."/>
        </authorList>
    </citation>
    <scope>NUCLEOTIDE SEQUENCE [LARGE SCALE GENOMIC DNA]</scope>
    <source>
        <strain evidence="1 2">NCTC11224</strain>
    </source>
</reference>
<dbReference type="InterPro" id="IPR021686">
    <property type="entry name" value="DUF3268"/>
</dbReference>
<sequence length="138" mass="15985">MKNIKKHSMKCPYCGAPAVCRPSSIVYGSETIDHKSYLYLCSRWPACDAYVSAHKKDRRPMGTMANGELRHKRILAHRALQKLQKERHMDKWAVYVWLQTKFNLDERQAHIAMFSEQMCDRVISLCRSPAESSRNLAA</sequence>
<organism evidence="1 2">
    <name type="scientific">Enterocloster clostridioformis</name>
    <dbReference type="NCBI Taxonomy" id="1531"/>
    <lineage>
        <taxon>Bacteria</taxon>
        <taxon>Bacillati</taxon>
        <taxon>Bacillota</taxon>
        <taxon>Clostridia</taxon>
        <taxon>Lachnospirales</taxon>
        <taxon>Lachnospiraceae</taxon>
        <taxon>Enterocloster</taxon>
    </lineage>
</organism>
<gene>
    <name evidence="1" type="ORF">NCTC11224_01473</name>
</gene>
<dbReference type="Pfam" id="PF11672">
    <property type="entry name" value="DUF3268"/>
    <property type="match status" value="1"/>
</dbReference>
<dbReference type="AlphaFoldDB" id="A0A2X2U1T4"/>
<protein>
    <submittedName>
        <fullName evidence="1">Protein of uncharacterized function (DUF3268)</fullName>
    </submittedName>
</protein>
<dbReference type="EMBL" id="UAVW01000003">
    <property type="protein sequence ID" value="SQB10166.1"/>
    <property type="molecule type" value="Genomic_DNA"/>
</dbReference>
<dbReference type="RefSeq" id="WP_112481662.1">
    <property type="nucleotide sequence ID" value="NZ_JAIWZC010000001.1"/>
</dbReference>
<proteinExistence type="predicted"/>
<name>A0A2X2U1T4_9FIRM</name>
<keyword evidence="2" id="KW-1185">Reference proteome</keyword>
<evidence type="ECO:0000313" key="1">
    <source>
        <dbReference type="EMBL" id="SQB10166.1"/>
    </source>
</evidence>
<evidence type="ECO:0000313" key="2">
    <source>
        <dbReference type="Proteomes" id="UP000251853"/>
    </source>
</evidence>
<accession>A0A2X2U1T4</accession>